<sequence length="43" mass="4479">MPISQRGVGRDHNPGTMTAWMAGAGIQGGQKIGASDEFGYKAE</sequence>
<dbReference type="Pfam" id="PF07394">
    <property type="entry name" value="DUF1501"/>
    <property type="match status" value="1"/>
</dbReference>
<dbReference type="AlphaFoldDB" id="A0A382MWV5"/>
<protein>
    <submittedName>
        <fullName evidence="2">Uncharacterized protein</fullName>
    </submittedName>
</protein>
<feature type="non-terminal residue" evidence="2">
    <location>
        <position position="43"/>
    </location>
</feature>
<organism evidence="2">
    <name type="scientific">marine metagenome</name>
    <dbReference type="NCBI Taxonomy" id="408172"/>
    <lineage>
        <taxon>unclassified sequences</taxon>
        <taxon>metagenomes</taxon>
        <taxon>ecological metagenomes</taxon>
    </lineage>
</organism>
<dbReference type="InterPro" id="IPR010869">
    <property type="entry name" value="DUF1501"/>
</dbReference>
<accession>A0A382MWV5</accession>
<feature type="region of interest" description="Disordered" evidence="1">
    <location>
        <begin position="1"/>
        <end position="43"/>
    </location>
</feature>
<evidence type="ECO:0000256" key="1">
    <source>
        <dbReference type="SAM" id="MobiDB-lite"/>
    </source>
</evidence>
<reference evidence="2" key="1">
    <citation type="submission" date="2018-05" db="EMBL/GenBank/DDBJ databases">
        <authorList>
            <person name="Lanie J.A."/>
            <person name="Ng W.-L."/>
            <person name="Kazmierczak K.M."/>
            <person name="Andrzejewski T.M."/>
            <person name="Davidsen T.M."/>
            <person name="Wayne K.J."/>
            <person name="Tettelin H."/>
            <person name="Glass J.I."/>
            <person name="Rusch D."/>
            <person name="Podicherti R."/>
            <person name="Tsui H.-C.T."/>
            <person name="Winkler M.E."/>
        </authorList>
    </citation>
    <scope>NUCLEOTIDE SEQUENCE</scope>
</reference>
<dbReference type="EMBL" id="UINC01096403">
    <property type="protein sequence ID" value="SVC53256.1"/>
    <property type="molecule type" value="Genomic_DNA"/>
</dbReference>
<proteinExistence type="predicted"/>
<name>A0A382MWV5_9ZZZZ</name>
<gene>
    <name evidence="2" type="ORF">METZ01_LOCUS306110</name>
</gene>
<evidence type="ECO:0000313" key="2">
    <source>
        <dbReference type="EMBL" id="SVC53256.1"/>
    </source>
</evidence>